<dbReference type="Proteomes" id="UP000784294">
    <property type="component" value="Unassembled WGS sequence"/>
</dbReference>
<evidence type="ECO:0000256" key="4">
    <source>
        <dbReference type="ARBA" id="ARBA00022803"/>
    </source>
</evidence>
<feature type="coiled-coil region" evidence="7">
    <location>
        <begin position="316"/>
        <end position="371"/>
    </location>
</feature>
<dbReference type="PANTHER" id="PTHR15081">
    <property type="entry name" value="NUCLEAR AUTOANTIGENIC SPERM PROTEIN NASP -RELATED"/>
    <property type="match status" value="1"/>
</dbReference>
<evidence type="ECO:0000256" key="6">
    <source>
        <dbReference type="PROSITE-ProRule" id="PRU00339"/>
    </source>
</evidence>
<evidence type="ECO:0000256" key="1">
    <source>
        <dbReference type="ARBA" id="ARBA00004123"/>
    </source>
</evidence>
<feature type="compositionally biased region" description="Basic and acidic residues" evidence="8">
    <location>
        <begin position="117"/>
        <end position="140"/>
    </location>
</feature>
<evidence type="ECO:0000256" key="2">
    <source>
        <dbReference type="ARBA" id="ARBA00008402"/>
    </source>
</evidence>
<protein>
    <submittedName>
        <fullName evidence="9">Uncharacterized protein</fullName>
    </submittedName>
</protein>
<evidence type="ECO:0000256" key="3">
    <source>
        <dbReference type="ARBA" id="ARBA00022737"/>
    </source>
</evidence>
<evidence type="ECO:0000256" key="7">
    <source>
        <dbReference type="SAM" id="Coils"/>
    </source>
</evidence>
<dbReference type="InterPro" id="IPR019734">
    <property type="entry name" value="TPR_rpt"/>
</dbReference>
<proteinExistence type="inferred from homology"/>
<comment type="caution">
    <text evidence="9">The sequence shown here is derived from an EMBL/GenBank/DDBJ whole genome shotgun (WGS) entry which is preliminary data.</text>
</comment>
<dbReference type="GO" id="GO:0005654">
    <property type="term" value="C:nucleoplasm"/>
    <property type="evidence" value="ECO:0007669"/>
    <property type="project" value="TreeGrafter"/>
</dbReference>
<comment type="subcellular location">
    <subcellularLocation>
        <location evidence="1">Nucleus</location>
    </subcellularLocation>
</comment>
<keyword evidence="5" id="KW-0539">Nucleus</keyword>
<organism evidence="9 10">
    <name type="scientific">Protopolystoma xenopodis</name>
    <dbReference type="NCBI Taxonomy" id="117903"/>
    <lineage>
        <taxon>Eukaryota</taxon>
        <taxon>Metazoa</taxon>
        <taxon>Spiralia</taxon>
        <taxon>Lophotrochozoa</taxon>
        <taxon>Platyhelminthes</taxon>
        <taxon>Monogenea</taxon>
        <taxon>Polyopisthocotylea</taxon>
        <taxon>Polystomatidea</taxon>
        <taxon>Polystomatidae</taxon>
        <taxon>Protopolystoma</taxon>
    </lineage>
</organism>
<keyword evidence="10" id="KW-1185">Reference proteome</keyword>
<dbReference type="Gene3D" id="1.25.40.10">
    <property type="entry name" value="Tetratricopeptide repeat domain"/>
    <property type="match status" value="1"/>
</dbReference>
<feature type="compositionally biased region" description="Polar residues" evidence="8">
    <location>
        <begin position="389"/>
        <end position="398"/>
    </location>
</feature>
<feature type="region of interest" description="Disordered" evidence="8">
    <location>
        <begin position="378"/>
        <end position="431"/>
    </location>
</feature>
<dbReference type="SMART" id="SM00028">
    <property type="entry name" value="TPR"/>
    <property type="match status" value="2"/>
</dbReference>
<gene>
    <name evidence="9" type="ORF">PXEA_LOCUS2500</name>
</gene>
<evidence type="ECO:0000256" key="8">
    <source>
        <dbReference type="SAM" id="MobiDB-lite"/>
    </source>
</evidence>
<dbReference type="Pfam" id="PF13424">
    <property type="entry name" value="TPR_12"/>
    <property type="match status" value="1"/>
</dbReference>
<dbReference type="SUPFAM" id="SSF48452">
    <property type="entry name" value="TPR-like"/>
    <property type="match status" value="1"/>
</dbReference>
<dbReference type="PANTHER" id="PTHR15081:SF1">
    <property type="entry name" value="NUCLEAR AUTOANTIGENIC SPERM PROTEIN"/>
    <property type="match status" value="1"/>
</dbReference>
<dbReference type="PROSITE" id="PS50005">
    <property type="entry name" value="TPR"/>
    <property type="match status" value="1"/>
</dbReference>
<feature type="repeat" description="TPR" evidence="6">
    <location>
        <begin position="289"/>
        <end position="322"/>
    </location>
</feature>
<reference evidence="9" key="1">
    <citation type="submission" date="2018-11" db="EMBL/GenBank/DDBJ databases">
        <authorList>
            <consortium name="Pathogen Informatics"/>
        </authorList>
    </citation>
    <scope>NUCLEOTIDE SEQUENCE</scope>
</reference>
<evidence type="ECO:0000313" key="10">
    <source>
        <dbReference type="Proteomes" id="UP000784294"/>
    </source>
</evidence>
<evidence type="ECO:0000256" key="5">
    <source>
        <dbReference type="ARBA" id="ARBA00023242"/>
    </source>
</evidence>
<feature type="region of interest" description="Disordered" evidence="8">
    <location>
        <begin position="117"/>
        <end position="215"/>
    </location>
</feature>
<dbReference type="OrthoDB" id="5587616at2759"/>
<keyword evidence="4 6" id="KW-0802">TPR repeat</keyword>
<dbReference type="EMBL" id="CAAALY010005372">
    <property type="protein sequence ID" value="VEL09060.1"/>
    <property type="molecule type" value="Genomic_DNA"/>
</dbReference>
<dbReference type="InterPro" id="IPR051730">
    <property type="entry name" value="NASP-like"/>
</dbReference>
<feature type="compositionally biased region" description="Acidic residues" evidence="8">
    <location>
        <begin position="201"/>
        <end position="214"/>
    </location>
</feature>
<dbReference type="GO" id="GO:0006335">
    <property type="term" value="P:DNA replication-dependent chromatin assembly"/>
    <property type="evidence" value="ECO:0007669"/>
    <property type="project" value="TreeGrafter"/>
</dbReference>
<comment type="similarity">
    <text evidence="2">Belongs to the NASP family.</text>
</comment>
<dbReference type="GO" id="GO:0042393">
    <property type="term" value="F:histone binding"/>
    <property type="evidence" value="ECO:0007669"/>
    <property type="project" value="TreeGrafter"/>
</dbReference>
<keyword evidence="7" id="KW-0175">Coiled coil</keyword>
<feature type="compositionally biased region" description="Basic and acidic residues" evidence="8">
    <location>
        <begin position="378"/>
        <end position="387"/>
    </location>
</feature>
<name>A0A3S5CHL5_9PLAT</name>
<dbReference type="InterPro" id="IPR011990">
    <property type="entry name" value="TPR-like_helical_dom_sf"/>
</dbReference>
<evidence type="ECO:0000313" key="9">
    <source>
        <dbReference type="EMBL" id="VEL09060.1"/>
    </source>
</evidence>
<dbReference type="GO" id="GO:0034080">
    <property type="term" value="P:CENP-A containing chromatin assembly"/>
    <property type="evidence" value="ECO:0007669"/>
    <property type="project" value="TreeGrafter"/>
</dbReference>
<feature type="coiled-coil region" evidence="7">
    <location>
        <begin position="246"/>
        <end position="273"/>
    </location>
</feature>
<dbReference type="AlphaFoldDB" id="A0A3S5CHL5"/>
<sequence>MSSDIPDMLVRGRRELVCGEVVKAVETFQIENGDLHESLAEPNLLYGTALLELARMESTVLGNALEGVPEEETACDDEDFIEECQPMTGKQSIHNTFISETEKEDLSDQVIDAMCEPEKDTEESAAKQDSDTPDQPKEEVTASESGDQVKCETEINPTANDDPDSGLKSEESINNTEVDEKVDAQEGSEENSPDTSKIEGDTEEEDEVDEDSQSEEVTNLQLAWECIEVSKQIFAKCDSTESQLKVADCLEKLAEISREKEDYEKSISDLEESLSIRLKLLKKNDRLVAESHYQIGTTYAVSGDLDAALDAFKKTLSCLKSLDEQTKLKLDELEKEDSSDKSDKDALKETLSDLVDIIPDIENRIAEIEEDRLEEKMITSSKDEVKPSTHAQSSTSDITHLVRRKIKRPSSDADVGSHLNGSSLTNGHIDLAVDDTKIDDEPLKKEPATKKVKLDVELIEKPDTVADEDVNGKALQIGP</sequence>
<accession>A0A3S5CHL5</accession>
<keyword evidence="3" id="KW-0677">Repeat</keyword>